<proteinExistence type="predicted"/>
<evidence type="ECO:0000313" key="3">
    <source>
        <dbReference type="EMBL" id="CAE4626589.1"/>
    </source>
</evidence>
<accession>A0A7S4RVY7</accession>
<organism evidence="3">
    <name type="scientific">Ditylum brightwellii</name>
    <dbReference type="NCBI Taxonomy" id="49249"/>
    <lineage>
        <taxon>Eukaryota</taxon>
        <taxon>Sar</taxon>
        <taxon>Stramenopiles</taxon>
        <taxon>Ochrophyta</taxon>
        <taxon>Bacillariophyta</taxon>
        <taxon>Mediophyceae</taxon>
        <taxon>Lithodesmiophycidae</taxon>
        <taxon>Lithodesmiales</taxon>
        <taxon>Lithodesmiaceae</taxon>
        <taxon>Ditylum</taxon>
    </lineage>
</organism>
<dbReference type="AlphaFoldDB" id="A0A7S4RVY7"/>
<name>A0A7S4RVY7_9STRA</name>
<feature type="compositionally biased region" description="Polar residues" evidence="1">
    <location>
        <begin position="179"/>
        <end position="188"/>
    </location>
</feature>
<feature type="compositionally biased region" description="Basic and acidic residues" evidence="1">
    <location>
        <begin position="61"/>
        <end position="83"/>
    </location>
</feature>
<keyword evidence="2" id="KW-0472">Membrane</keyword>
<gene>
    <name evidence="3" type="ORF">DBRI00130_LOCUS25082</name>
</gene>
<feature type="region of interest" description="Disordered" evidence="1">
    <location>
        <begin position="1"/>
        <end position="105"/>
    </location>
</feature>
<feature type="compositionally biased region" description="Acidic residues" evidence="1">
    <location>
        <begin position="50"/>
        <end position="60"/>
    </location>
</feature>
<evidence type="ECO:0000256" key="2">
    <source>
        <dbReference type="SAM" id="Phobius"/>
    </source>
</evidence>
<feature type="region of interest" description="Disordered" evidence="1">
    <location>
        <begin position="118"/>
        <end position="224"/>
    </location>
</feature>
<feature type="compositionally biased region" description="Low complexity" evidence="1">
    <location>
        <begin position="20"/>
        <end position="49"/>
    </location>
</feature>
<sequence>METHDSSESPCADGDHDENSQNSNDENSPSVDEPPTMVTEKAVAVTETVGTDEVEDQEVTEENKIGRVGHAIEEGDIQAKDESSASSCRLSVNSEDYPSLSDNPTVAAGEAVAATTEFVENDDESENQVTTEGKNGWVQPTMEEKSAWVQPTTEEKSAWGRRASERSRRASDSSRRLSITSIVSTLTDNPDDTRTNDQVQPRSPSELPQSSGQDSNARPGILHVPRRAPGALPVWGRVTRHLTQRLLGHSEMITLEATVVENELPTVYPTEIKTGAYVQRQRRKVAILISCLACSLMGLILAIVIAVILKKRNFDTVDDILQQSGESWENKDILKCGVEKSLEGFGVQNNEGDYVGFGVDLVCEMIAYT</sequence>
<keyword evidence="2" id="KW-0812">Transmembrane</keyword>
<feature type="compositionally biased region" description="Basic and acidic residues" evidence="1">
    <location>
        <begin position="1"/>
        <end position="19"/>
    </location>
</feature>
<feature type="transmembrane region" description="Helical" evidence="2">
    <location>
        <begin position="285"/>
        <end position="309"/>
    </location>
</feature>
<keyword evidence="2" id="KW-1133">Transmembrane helix</keyword>
<protein>
    <submittedName>
        <fullName evidence="3">Uncharacterized protein</fullName>
    </submittedName>
</protein>
<evidence type="ECO:0000256" key="1">
    <source>
        <dbReference type="SAM" id="MobiDB-lite"/>
    </source>
</evidence>
<dbReference type="EMBL" id="HBNS01032006">
    <property type="protein sequence ID" value="CAE4626589.1"/>
    <property type="molecule type" value="Transcribed_RNA"/>
</dbReference>
<reference evidence="3" key="1">
    <citation type="submission" date="2021-01" db="EMBL/GenBank/DDBJ databases">
        <authorList>
            <person name="Corre E."/>
            <person name="Pelletier E."/>
            <person name="Niang G."/>
            <person name="Scheremetjew M."/>
            <person name="Finn R."/>
            <person name="Kale V."/>
            <person name="Holt S."/>
            <person name="Cochrane G."/>
            <person name="Meng A."/>
            <person name="Brown T."/>
            <person name="Cohen L."/>
        </authorList>
    </citation>
    <scope>NUCLEOTIDE SEQUENCE</scope>
    <source>
        <strain evidence="3">GSO104</strain>
    </source>
</reference>
<feature type="compositionally biased region" description="Polar residues" evidence="1">
    <location>
        <begin position="196"/>
        <end position="216"/>
    </location>
</feature>
<feature type="compositionally biased region" description="Polar residues" evidence="1">
    <location>
        <begin position="84"/>
        <end position="104"/>
    </location>
</feature>
<feature type="compositionally biased region" description="Basic and acidic residues" evidence="1">
    <location>
        <begin position="153"/>
        <end position="175"/>
    </location>
</feature>